<gene>
    <name evidence="2" type="ORF">GDO78_000582</name>
</gene>
<organism evidence="2 3">
    <name type="scientific">Eleutherodactylus coqui</name>
    <name type="common">Puerto Rican coqui</name>
    <dbReference type="NCBI Taxonomy" id="57060"/>
    <lineage>
        <taxon>Eukaryota</taxon>
        <taxon>Metazoa</taxon>
        <taxon>Chordata</taxon>
        <taxon>Craniata</taxon>
        <taxon>Vertebrata</taxon>
        <taxon>Euteleostomi</taxon>
        <taxon>Amphibia</taxon>
        <taxon>Batrachia</taxon>
        <taxon>Anura</taxon>
        <taxon>Neobatrachia</taxon>
        <taxon>Hyloidea</taxon>
        <taxon>Eleutherodactylidae</taxon>
        <taxon>Eleutherodactylinae</taxon>
        <taxon>Eleutherodactylus</taxon>
        <taxon>Eleutherodactylus</taxon>
    </lineage>
</organism>
<proteinExistence type="predicted"/>
<comment type="caution">
    <text evidence="2">The sequence shown here is derived from an EMBL/GenBank/DDBJ whole genome shotgun (WGS) entry which is preliminary data.</text>
</comment>
<feature type="compositionally biased region" description="Basic and acidic residues" evidence="1">
    <location>
        <begin position="9"/>
        <end position="22"/>
    </location>
</feature>
<dbReference type="EMBL" id="WNTK01000001">
    <property type="protein sequence ID" value="KAG9492144.1"/>
    <property type="molecule type" value="Genomic_DNA"/>
</dbReference>
<evidence type="ECO:0000313" key="2">
    <source>
        <dbReference type="EMBL" id="KAG9492144.1"/>
    </source>
</evidence>
<name>A0A8J6FR28_ELECQ</name>
<protein>
    <submittedName>
        <fullName evidence="2">Uncharacterized protein</fullName>
    </submittedName>
</protein>
<feature type="region of interest" description="Disordered" evidence="1">
    <location>
        <begin position="1"/>
        <end position="59"/>
    </location>
</feature>
<dbReference type="AlphaFoldDB" id="A0A8J6FR28"/>
<sequence length="228" mass="25221">MGTRPSSDNMDRTGVKAKEGNRSKAVAFPLETVTVSATSSQGAPSQRPSTAGPILPPSRPVAPTNLQVEMPREVLSLLQQPAAAQDPSDSFGQHVACLMRRLPENRQLKTQNYILYLLEMATPPNCPTELECLIENYKHQQTQCELGSIQMPPPQYLQHRSYMQSSSYLEALNTVYARIGQAYVAQSALRRAPGYTWQESVCGGTEHRQTAIPYTSQSAETIPRIQNM</sequence>
<feature type="compositionally biased region" description="Polar residues" evidence="1">
    <location>
        <begin position="33"/>
        <end position="49"/>
    </location>
</feature>
<reference evidence="2" key="1">
    <citation type="thesis" date="2020" institute="ProQuest LLC" country="789 East Eisenhower Parkway, Ann Arbor, MI, USA">
        <title>Comparative Genomics and Chromosome Evolution.</title>
        <authorList>
            <person name="Mudd A.B."/>
        </authorList>
    </citation>
    <scope>NUCLEOTIDE SEQUENCE</scope>
    <source>
        <strain evidence="2">HN-11 Male</strain>
        <tissue evidence="2">Kidney and liver</tissue>
    </source>
</reference>
<keyword evidence="3" id="KW-1185">Reference proteome</keyword>
<evidence type="ECO:0000313" key="3">
    <source>
        <dbReference type="Proteomes" id="UP000770717"/>
    </source>
</evidence>
<evidence type="ECO:0000256" key="1">
    <source>
        <dbReference type="SAM" id="MobiDB-lite"/>
    </source>
</evidence>
<dbReference type="Proteomes" id="UP000770717">
    <property type="component" value="Unassembled WGS sequence"/>
</dbReference>
<accession>A0A8J6FR28</accession>